<keyword evidence="4" id="KW-0418">Kinase</keyword>
<evidence type="ECO:0000259" key="8">
    <source>
        <dbReference type="Pfam" id="PF17042"/>
    </source>
</evidence>
<organism evidence="9 10">
    <name type="scientific">[Clostridium] citroniae WAL-17108</name>
    <dbReference type="NCBI Taxonomy" id="742733"/>
    <lineage>
        <taxon>Bacteria</taxon>
        <taxon>Bacillati</taxon>
        <taxon>Bacillota</taxon>
        <taxon>Clostridia</taxon>
        <taxon>Lachnospirales</taxon>
        <taxon>Lachnospiraceae</taxon>
        <taxon>Enterocloster</taxon>
    </lineage>
</organism>
<dbReference type="SUPFAM" id="SSF142764">
    <property type="entry name" value="YgbK-like"/>
    <property type="match status" value="1"/>
</dbReference>
<name>G5HPF6_9FIRM</name>
<protein>
    <recommendedName>
        <fullName evidence="11">Four-carbon acid sugar kinase N-terminal domain-containing protein</fullName>
    </recommendedName>
</protein>
<evidence type="ECO:0000256" key="5">
    <source>
        <dbReference type="ARBA" id="ARBA00022840"/>
    </source>
</evidence>
<dbReference type="Proteomes" id="UP000003763">
    <property type="component" value="Unassembled WGS sequence"/>
</dbReference>
<dbReference type="Pfam" id="PF07005">
    <property type="entry name" value="SBD_N"/>
    <property type="match status" value="1"/>
</dbReference>
<dbReference type="HOGENOM" id="CLU_029424_0_1_9"/>
<dbReference type="AlphaFoldDB" id="G5HPF6"/>
<comment type="similarity">
    <text evidence="1">Belongs to the four-carbon acid sugar kinase family.</text>
</comment>
<dbReference type="Gene3D" id="3.40.980.20">
    <property type="entry name" value="Four-carbon acid sugar kinase, nucleotide binding domain"/>
    <property type="match status" value="1"/>
</dbReference>
<dbReference type="InterPro" id="IPR037051">
    <property type="entry name" value="4-carb_acid_sugar_kinase_N_sf"/>
</dbReference>
<dbReference type="GO" id="GO:0005524">
    <property type="term" value="F:ATP binding"/>
    <property type="evidence" value="ECO:0007669"/>
    <property type="project" value="UniProtKB-KW"/>
</dbReference>
<dbReference type="GO" id="GO:0016301">
    <property type="term" value="F:kinase activity"/>
    <property type="evidence" value="ECO:0007669"/>
    <property type="project" value="UniProtKB-KW"/>
</dbReference>
<dbReference type="PATRIC" id="fig|742733.3.peg.4622"/>
<dbReference type="RefSeq" id="WP_007867145.1">
    <property type="nucleotide sequence ID" value="NZ_JH376427.1"/>
</dbReference>
<dbReference type="InterPro" id="IPR010737">
    <property type="entry name" value="4-carb_acid_sugar_kinase_N"/>
</dbReference>
<feature type="domain" description="Four-carbon acid sugar kinase N-terminal" evidence="7">
    <location>
        <begin position="29"/>
        <end position="253"/>
    </location>
</feature>
<evidence type="ECO:0000256" key="2">
    <source>
        <dbReference type="ARBA" id="ARBA00022679"/>
    </source>
</evidence>
<evidence type="ECO:0000256" key="1">
    <source>
        <dbReference type="ARBA" id="ARBA00005715"/>
    </source>
</evidence>
<dbReference type="InterPro" id="IPR031475">
    <property type="entry name" value="NBD_C"/>
</dbReference>
<accession>G5HPF6</accession>
<dbReference type="EMBL" id="ADLJ01000036">
    <property type="protein sequence ID" value="EHE96677.1"/>
    <property type="molecule type" value="Genomic_DNA"/>
</dbReference>
<dbReference type="InterPro" id="IPR042213">
    <property type="entry name" value="NBD_C_sf"/>
</dbReference>
<evidence type="ECO:0000313" key="9">
    <source>
        <dbReference type="EMBL" id="EHE96677.1"/>
    </source>
</evidence>
<reference evidence="9 10" key="1">
    <citation type="submission" date="2011-08" db="EMBL/GenBank/DDBJ databases">
        <title>The Genome Sequence of Clostridium citroniae WAL-17108.</title>
        <authorList>
            <consortium name="The Broad Institute Genome Sequencing Platform"/>
            <person name="Earl A."/>
            <person name="Ward D."/>
            <person name="Feldgarden M."/>
            <person name="Gevers D."/>
            <person name="Finegold S.M."/>
            <person name="Summanen P.H."/>
            <person name="Molitoris D.R."/>
            <person name="Vaisanen M.L."/>
            <person name="Daigneault M."/>
            <person name="Allen-Vercoe E."/>
            <person name="Young S.K."/>
            <person name="Zeng Q."/>
            <person name="Gargeya S."/>
            <person name="Fitzgerald M."/>
            <person name="Haas B."/>
            <person name="Abouelleil A."/>
            <person name="Alvarado L."/>
            <person name="Arachchi H.M."/>
            <person name="Berlin A."/>
            <person name="Brown A."/>
            <person name="Chapman S.B."/>
            <person name="Chen Z."/>
            <person name="Dunbar C."/>
            <person name="Freedman E."/>
            <person name="Gearin G."/>
            <person name="Gellesch M."/>
            <person name="Goldberg J."/>
            <person name="Griggs A."/>
            <person name="Gujja S."/>
            <person name="Heiman D."/>
            <person name="Howarth C."/>
            <person name="Larson L."/>
            <person name="Lui A."/>
            <person name="MacDonald P.J.P."/>
            <person name="Montmayeur A."/>
            <person name="Murphy C."/>
            <person name="Neiman D."/>
            <person name="Pearson M."/>
            <person name="Priest M."/>
            <person name="Roberts A."/>
            <person name="Saif S."/>
            <person name="Shea T."/>
            <person name="Shenoy N."/>
            <person name="Sisk P."/>
            <person name="Stolte C."/>
            <person name="Sykes S."/>
            <person name="Wortman J."/>
            <person name="Nusbaum C."/>
            <person name="Birren B."/>
        </authorList>
    </citation>
    <scope>NUCLEOTIDE SEQUENCE [LARGE SCALE GENOMIC DNA]</scope>
    <source>
        <strain evidence="9 10">WAL-17108</strain>
    </source>
</reference>
<keyword evidence="2" id="KW-0808">Transferase</keyword>
<evidence type="ECO:0000259" key="7">
    <source>
        <dbReference type="Pfam" id="PF07005"/>
    </source>
</evidence>
<feature type="domain" description="Four-carbon acid sugar kinase nucleotide binding" evidence="8">
    <location>
        <begin position="291"/>
        <end position="440"/>
    </location>
</feature>
<gene>
    <name evidence="9" type="ORF">HMPREF9469_04468</name>
</gene>
<proteinExistence type="inferred from homology"/>
<dbReference type="Pfam" id="PF17042">
    <property type="entry name" value="NBD_C"/>
    <property type="match status" value="1"/>
</dbReference>
<keyword evidence="6" id="KW-0119">Carbohydrate metabolism</keyword>
<evidence type="ECO:0000256" key="4">
    <source>
        <dbReference type="ARBA" id="ARBA00022777"/>
    </source>
</evidence>
<comment type="caution">
    <text evidence="9">The sequence shown here is derived from an EMBL/GenBank/DDBJ whole genome shotgun (WGS) entry which is preliminary data.</text>
</comment>
<dbReference type="eggNOG" id="COG3395">
    <property type="taxonomic scope" value="Bacteria"/>
</dbReference>
<keyword evidence="5" id="KW-0067">ATP-binding</keyword>
<keyword evidence="3" id="KW-0547">Nucleotide-binding</keyword>
<evidence type="ECO:0008006" key="11">
    <source>
        <dbReference type="Google" id="ProtNLM"/>
    </source>
</evidence>
<sequence length="446" mass="49629">MRIKKELPVGPLRQDRQFFFGKEGMKQLVSITDDLTGAADSGSYFTNRGIELTIYTELDPDKIILSSDHNMCVNLSTRNADAQTAFDRHCQMFRQIGCNSARIIMKKIGTGFRGQDPYELNGILSANEELVCFIVDSAPDLGTFTLYGNQYCEGCLLEKSLYTKDPVMPPSQSFIPDILKKGIQYRIECIDIDIVKGTQMELIERVAGAVGQGNRVIVFDAITKEDGKRIVSSLAPLYHNAVWTGSLGIADALSWYMSGQDYYEQTAYYENIIEQIKGERSAGKRCACFTASAYDATKRQIEYSMRLGLQKVTIDIDRVLDGDQMLIDKAVNEYLENLKHGNTILVPKVERYSYKKGTSSKILSIITECADGICKNAMFDRLVIIGGETSQSIMKQLDMHVISLKRSGEIGTAEGIITEGGYRGKWIALKGGSIGSEQALERMMGK</sequence>
<evidence type="ECO:0000256" key="6">
    <source>
        <dbReference type="ARBA" id="ARBA00023277"/>
    </source>
</evidence>
<dbReference type="Gene3D" id="3.40.50.10840">
    <property type="entry name" value="Putative sugar-binding, N-terminal domain"/>
    <property type="match status" value="1"/>
</dbReference>
<evidence type="ECO:0000256" key="3">
    <source>
        <dbReference type="ARBA" id="ARBA00022741"/>
    </source>
</evidence>
<evidence type="ECO:0000313" key="10">
    <source>
        <dbReference type="Proteomes" id="UP000003763"/>
    </source>
</evidence>